<evidence type="ECO:0000256" key="2">
    <source>
        <dbReference type="ARBA" id="ARBA00022692"/>
    </source>
</evidence>
<evidence type="ECO:0000256" key="5">
    <source>
        <dbReference type="HAMAP-Rule" id="MF_00902"/>
    </source>
</evidence>
<keyword evidence="4 5" id="KW-0472">Membrane</keyword>
<evidence type="ECO:0000313" key="6">
    <source>
        <dbReference type="EMBL" id="SHF00236.1"/>
    </source>
</evidence>
<organism evidence="6 7">
    <name type="scientific">Seinonella peptonophila</name>
    <dbReference type="NCBI Taxonomy" id="112248"/>
    <lineage>
        <taxon>Bacteria</taxon>
        <taxon>Bacillati</taxon>
        <taxon>Bacillota</taxon>
        <taxon>Bacilli</taxon>
        <taxon>Bacillales</taxon>
        <taxon>Thermoactinomycetaceae</taxon>
        <taxon>Seinonella</taxon>
    </lineage>
</organism>
<feature type="transmembrane region" description="Helical" evidence="5">
    <location>
        <begin position="149"/>
        <end position="175"/>
    </location>
</feature>
<keyword evidence="7" id="KW-1185">Reference proteome</keyword>
<feature type="transmembrane region" description="Helical" evidence="5">
    <location>
        <begin position="187"/>
        <end position="206"/>
    </location>
</feature>
<proteinExistence type="inferred from homology"/>
<keyword evidence="5" id="KW-0811">Translocation</keyword>
<keyword evidence="2 5" id="KW-0812">Transmembrane</keyword>
<evidence type="ECO:0000256" key="4">
    <source>
        <dbReference type="ARBA" id="ARBA00023136"/>
    </source>
</evidence>
<name>A0A1M4Y3R8_9BACL</name>
<evidence type="ECO:0000313" key="7">
    <source>
        <dbReference type="Proteomes" id="UP000184476"/>
    </source>
</evidence>
<evidence type="ECO:0000256" key="1">
    <source>
        <dbReference type="ARBA" id="ARBA00004141"/>
    </source>
</evidence>
<comment type="caution">
    <text evidence="5">Lacks conserved residue(s) required for the propagation of feature annotation.</text>
</comment>
<dbReference type="GO" id="GO:0009977">
    <property type="term" value="F:proton motive force dependent protein transmembrane transporter activity"/>
    <property type="evidence" value="ECO:0007669"/>
    <property type="project" value="TreeGrafter"/>
</dbReference>
<feature type="transmembrane region" description="Helical" evidence="5">
    <location>
        <begin position="65"/>
        <end position="90"/>
    </location>
</feature>
<dbReference type="STRING" id="112248.SAMN05444392_10612"/>
<dbReference type="GO" id="GO:0033281">
    <property type="term" value="C:TAT protein transport complex"/>
    <property type="evidence" value="ECO:0007669"/>
    <property type="project" value="UniProtKB-UniRule"/>
</dbReference>
<dbReference type="InterPro" id="IPR002033">
    <property type="entry name" value="TatC"/>
</dbReference>
<dbReference type="SMR" id="A0A1M4Y3R8"/>
<dbReference type="Pfam" id="PF00902">
    <property type="entry name" value="TatC"/>
    <property type="match status" value="1"/>
</dbReference>
<sequence length="244" mass="28276">MYDDTQPLTEHLEELRVRLMWVAVCFLLGLIVSLIFADDIFRWIRHDALHGITVHALAPGDSLKIYMQISFICASVITTPVILYHLWQFVSPGLRENERRATLIYIPIISILFLVGLSFGYFVIFPYLIQFTTQLNHQFGIVETYGIYQYFGFMVNVIVPLALFFELPVVVLFLTRLRIISSVMLRKFRRAAYFLLVIIAAIITPPDLISNILVWIPLTLLYEISIWVATWMEKGIESIDPEDE</sequence>
<dbReference type="EMBL" id="FQVL01000006">
    <property type="protein sequence ID" value="SHF00236.1"/>
    <property type="molecule type" value="Genomic_DNA"/>
</dbReference>
<dbReference type="PANTHER" id="PTHR30371">
    <property type="entry name" value="SEC-INDEPENDENT PROTEIN TRANSLOCASE PROTEIN TATC"/>
    <property type="match status" value="1"/>
</dbReference>
<dbReference type="NCBIfam" id="TIGR00945">
    <property type="entry name" value="tatC"/>
    <property type="match status" value="1"/>
</dbReference>
<gene>
    <name evidence="5" type="primary">tatC</name>
    <name evidence="6" type="ORF">SAMN05444392_10612</name>
</gene>
<dbReference type="AlphaFoldDB" id="A0A1M4Y3R8"/>
<feature type="transmembrane region" description="Helical" evidence="5">
    <location>
        <begin position="102"/>
        <end position="129"/>
    </location>
</feature>
<dbReference type="PANTHER" id="PTHR30371:SF4">
    <property type="entry name" value="SEC-INDEPENDENT PROTEIN TRANSLOCASE PROTEIN TATCD"/>
    <property type="match status" value="1"/>
</dbReference>
<feature type="transmembrane region" description="Helical" evidence="5">
    <location>
        <begin position="19"/>
        <end position="37"/>
    </location>
</feature>
<reference evidence="6 7" key="1">
    <citation type="submission" date="2016-11" db="EMBL/GenBank/DDBJ databases">
        <authorList>
            <person name="Jaros S."/>
            <person name="Januszkiewicz K."/>
            <person name="Wedrychowicz H."/>
        </authorList>
    </citation>
    <scope>NUCLEOTIDE SEQUENCE [LARGE SCALE GENOMIC DNA]</scope>
    <source>
        <strain evidence="6 7">DSM 44666</strain>
    </source>
</reference>
<comment type="subcellular location">
    <subcellularLocation>
        <location evidence="5">Cell membrane</location>
        <topology evidence="5">Multi-pass membrane protein</topology>
    </subcellularLocation>
    <subcellularLocation>
        <location evidence="1">Membrane</location>
        <topology evidence="1">Multi-pass membrane protein</topology>
    </subcellularLocation>
</comment>
<dbReference type="HAMAP" id="MF_00902">
    <property type="entry name" value="TatC"/>
    <property type="match status" value="1"/>
</dbReference>
<dbReference type="Proteomes" id="UP000184476">
    <property type="component" value="Unassembled WGS sequence"/>
</dbReference>
<dbReference type="OrthoDB" id="9777044at2"/>
<dbReference type="GO" id="GO:0065002">
    <property type="term" value="P:intracellular protein transmembrane transport"/>
    <property type="evidence" value="ECO:0007669"/>
    <property type="project" value="TreeGrafter"/>
</dbReference>
<keyword evidence="5" id="KW-0653">Protein transport</keyword>
<dbReference type="InterPro" id="IPR019820">
    <property type="entry name" value="Sec-indep_translocase_CS"/>
</dbReference>
<keyword evidence="5" id="KW-1003">Cell membrane</keyword>
<dbReference type="RefSeq" id="WP_084731443.1">
    <property type="nucleotide sequence ID" value="NZ_FQVL01000006.1"/>
</dbReference>
<dbReference type="PRINTS" id="PR01840">
    <property type="entry name" value="TATCFAMILY"/>
</dbReference>
<keyword evidence="5" id="KW-0813">Transport</keyword>
<accession>A0A1M4Y3R8</accession>
<dbReference type="GO" id="GO:0043953">
    <property type="term" value="P:protein transport by the Tat complex"/>
    <property type="evidence" value="ECO:0007669"/>
    <property type="project" value="UniProtKB-UniRule"/>
</dbReference>
<comment type="similarity">
    <text evidence="5">Belongs to the TatC family.</text>
</comment>
<comment type="subunit">
    <text evidence="5">Forms a complex with TatA.</text>
</comment>
<comment type="function">
    <text evidence="5">Part of the twin-arginine translocation (Tat) system that transports large folded proteins containing a characteristic twin-arginine motif in their signal peptide across membranes.</text>
</comment>
<keyword evidence="3 5" id="KW-1133">Transmembrane helix</keyword>
<evidence type="ECO:0000256" key="3">
    <source>
        <dbReference type="ARBA" id="ARBA00022989"/>
    </source>
</evidence>
<protein>
    <recommendedName>
        <fullName evidence="5">Sec-independent protein translocase protein TatC</fullName>
    </recommendedName>
</protein>
<dbReference type="PROSITE" id="PS01218">
    <property type="entry name" value="TATC"/>
    <property type="match status" value="1"/>
</dbReference>